<protein>
    <submittedName>
        <fullName evidence="1">Uncharacterized protein</fullName>
    </submittedName>
</protein>
<keyword evidence="2" id="KW-1185">Reference proteome</keyword>
<name>A0ACD5WM91_AVESA</name>
<organism evidence="1 2">
    <name type="scientific">Avena sativa</name>
    <name type="common">Oat</name>
    <dbReference type="NCBI Taxonomy" id="4498"/>
    <lineage>
        <taxon>Eukaryota</taxon>
        <taxon>Viridiplantae</taxon>
        <taxon>Streptophyta</taxon>
        <taxon>Embryophyta</taxon>
        <taxon>Tracheophyta</taxon>
        <taxon>Spermatophyta</taxon>
        <taxon>Magnoliopsida</taxon>
        <taxon>Liliopsida</taxon>
        <taxon>Poales</taxon>
        <taxon>Poaceae</taxon>
        <taxon>BOP clade</taxon>
        <taxon>Pooideae</taxon>
        <taxon>Poodae</taxon>
        <taxon>Poeae</taxon>
        <taxon>Poeae Chloroplast Group 1 (Aveneae type)</taxon>
        <taxon>Aveninae</taxon>
        <taxon>Avena</taxon>
    </lineage>
</organism>
<dbReference type="Proteomes" id="UP001732700">
    <property type="component" value="Chromosome 4C"/>
</dbReference>
<sequence length="137" mass="15211">MKKIVLKLDLHDNRQKQKALKAVSTLHGIDEMAMDMKTQKMTIVGSVDPVAVVDKLRKLFPAVLIFSIGPAKEEKKDGAGEKKEGDKKEGDKKADANKQLVYPPWYPPPYGYGPPPQPYPQFVICSAEEDPNSCVIC</sequence>
<proteinExistence type="predicted"/>
<evidence type="ECO:0000313" key="1">
    <source>
        <dbReference type="EnsemblPlants" id="AVESA.00010b.r2.4CG1253580.1.CDS"/>
    </source>
</evidence>
<dbReference type="EnsemblPlants" id="AVESA.00010b.r2.4CG1253580.1">
    <property type="protein sequence ID" value="AVESA.00010b.r2.4CG1253580.1.CDS"/>
    <property type="gene ID" value="AVESA.00010b.r2.4CG1253580"/>
</dbReference>
<reference evidence="1" key="1">
    <citation type="submission" date="2021-05" db="EMBL/GenBank/DDBJ databases">
        <authorList>
            <person name="Scholz U."/>
            <person name="Mascher M."/>
            <person name="Fiebig A."/>
        </authorList>
    </citation>
    <scope>NUCLEOTIDE SEQUENCE [LARGE SCALE GENOMIC DNA]</scope>
</reference>
<evidence type="ECO:0000313" key="2">
    <source>
        <dbReference type="Proteomes" id="UP001732700"/>
    </source>
</evidence>
<reference evidence="1" key="2">
    <citation type="submission" date="2025-09" db="UniProtKB">
        <authorList>
            <consortium name="EnsemblPlants"/>
        </authorList>
    </citation>
    <scope>IDENTIFICATION</scope>
</reference>
<accession>A0ACD5WM91</accession>